<evidence type="ECO:0000259" key="8">
    <source>
        <dbReference type="Pfam" id="PF00707"/>
    </source>
</evidence>
<dbReference type="PANTHER" id="PTHR10938:SF0">
    <property type="entry name" value="TRANSLATION INITIATION FACTOR IF-3, MITOCHONDRIAL"/>
    <property type="match status" value="1"/>
</dbReference>
<dbReference type="eggNOG" id="COG0290">
    <property type="taxonomic scope" value="Bacteria"/>
</dbReference>
<dbReference type="RefSeq" id="WP_021329991.1">
    <property type="nucleotide sequence ID" value="NZ_AUZJ01000017.1"/>
</dbReference>
<dbReference type="InterPro" id="IPR019814">
    <property type="entry name" value="Translation_initiation_fac_3_N"/>
</dbReference>
<reference evidence="12 13" key="1">
    <citation type="submission" date="2013-08" db="EMBL/GenBank/DDBJ databases">
        <authorList>
            <person name="Durkin A.S."/>
            <person name="Haft D.R."/>
            <person name="McCorrison J."/>
            <person name="Torralba M."/>
            <person name="Gillis M."/>
            <person name="Haft D.H."/>
            <person name="Methe B."/>
            <person name="Sutton G."/>
            <person name="Nelson K.E."/>
        </authorList>
    </citation>
    <scope>NUCLEOTIDE SEQUENCE [LARGE SCALE GENOMIC DNA]</scope>
    <source>
        <strain evidence="11 13">ATCC 35536</strain>
        <strain evidence="10 12">VPI DR56BR1116</strain>
    </source>
</reference>
<comment type="caution">
    <text evidence="10">The sequence shown here is derived from an EMBL/GenBank/DDBJ whole genome shotgun (WGS) entry which is preliminary data.</text>
</comment>
<keyword evidence="13" id="KW-1185">Reference proteome</keyword>
<dbReference type="GO" id="GO:0032790">
    <property type="term" value="P:ribosome disassembly"/>
    <property type="evidence" value="ECO:0007669"/>
    <property type="project" value="TreeGrafter"/>
</dbReference>
<evidence type="ECO:0000256" key="1">
    <source>
        <dbReference type="ARBA" id="ARBA00005439"/>
    </source>
</evidence>
<dbReference type="InterPro" id="IPR036788">
    <property type="entry name" value="T_IF-3_C_sf"/>
</dbReference>
<dbReference type="InterPro" id="IPR019815">
    <property type="entry name" value="Translation_initiation_fac_3_C"/>
</dbReference>
<dbReference type="EMBL" id="AUZJ01000017">
    <property type="protein sequence ID" value="ERF61150.1"/>
    <property type="molecule type" value="Genomic_DNA"/>
</dbReference>
<evidence type="ECO:0000256" key="5">
    <source>
        <dbReference type="HAMAP-Rule" id="MF_00080"/>
    </source>
</evidence>
<keyword evidence="4 5" id="KW-0648">Protein biosynthesis</keyword>
<evidence type="ECO:0000256" key="7">
    <source>
        <dbReference type="RuleBase" id="RU000646"/>
    </source>
</evidence>
<dbReference type="Gene3D" id="3.10.20.80">
    <property type="entry name" value="Translation initiation factor 3 (IF-3), N-terminal domain"/>
    <property type="match status" value="1"/>
</dbReference>
<dbReference type="Pfam" id="PF05198">
    <property type="entry name" value="IF3_N"/>
    <property type="match status" value="1"/>
</dbReference>
<evidence type="ECO:0000256" key="4">
    <source>
        <dbReference type="ARBA" id="ARBA00022917"/>
    </source>
</evidence>
<evidence type="ECO:0000259" key="9">
    <source>
        <dbReference type="Pfam" id="PF05198"/>
    </source>
</evidence>
<dbReference type="OrthoDB" id="9806014at2"/>
<comment type="subunit">
    <text evidence="5 7">Monomer.</text>
</comment>
<comment type="similarity">
    <text evidence="1 5 7">Belongs to the IF-3 family.</text>
</comment>
<dbReference type="NCBIfam" id="TIGR00168">
    <property type="entry name" value="infC"/>
    <property type="match status" value="1"/>
</dbReference>
<dbReference type="Pfam" id="PF00707">
    <property type="entry name" value="IF3_C"/>
    <property type="match status" value="1"/>
</dbReference>
<evidence type="ECO:0000313" key="10">
    <source>
        <dbReference type="EMBL" id="ERF61150.1"/>
    </source>
</evidence>
<accession>U1GT91</accession>
<dbReference type="SUPFAM" id="SSF54364">
    <property type="entry name" value="Translation initiation factor IF3, N-terminal domain"/>
    <property type="match status" value="1"/>
</dbReference>
<dbReference type="FunFam" id="3.10.20.80:FF:000001">
    <property type="entry name" value="Translation initiation factor IF-3"/>
    <property type="match status" value="1"/>
</dbReference>
<dbReference type="GO" id="GO:0043022">
    <property type="term" value="F:ribosome binding"/>
    <property type="evidence" value="ECO:0007669"/>
    <property type="project" value="UniProtKB-ARBA"/>
</dbReference>
<evidence type="ECO:0000256" key="6">
    <source>
        <dbReference type="NCBIfam" id="TIGR00168"/>
    </source>
</evidence>
<dbReference type="InterPro" id="IPR036787">
    <property type="entry name" value="T_IF-3_N_sf"/>
</dbReference>
<organism evidence="10 12">
    <name type="scientific">Treponema socranskii subsp. socranskii VPI DR56BR1116 = ATCC 35536</name>
    <dbReference type="NCBI Taxonomy" id="1125725"/>
    <lineage>
        <taxon>Bacteria</taxon>
        <taxon>Pseudomonadati</taxon>
        <taxon>Spirochaetota</taxon>
        <taxon>Spirochaetia</taxon>
        <taxon>Spirochaetales</taxon>
        <taxon>Treponemataceae</taxon>
        <taxon>Treponema</taxon>
    </lineage>
</organism>
<dbReference type="InterPro" id="IPR001288">
    <property type="entry name" value="Translation_initiation_fac_3"/>
</dbReference>
<dbReference type="STRING" id="1125725.HMPREF1325_1646"/>
<protein>
    <recommendedName>
        <fullName evidence="5 6">Translation initiation factor IF-3</fullName>
    </recommendedName>
</protein>
<dbReference type="GO" id="GO:0003743">
    <property type="term" value="F:translation initiation factor activity"/>
    <property type="evidence" value="ECO:0007669"/>
    <property type="project" value="UniProtKB-UniRule"/>
</dbReference>
<name>U1GT91_TRESO</name>
<dbReference type="HAMAP" id="MF_00080">
    <property type="entry name" value="IF_3"/>
    <property type="match status" value="1"/>
</dbReference>
<dbReference type="GO" id="GO:0016020">
    <property type="term" value="C:membrane"/>
    <property type="evidence" value="ECO:0007669"/>
    <property type="project" value="TreeGrafter"/>
</dbReference>
<feature type="domain" description="Translation initiation factor 3 C-terminal" evidence="8">
    <location>
        <begin position="89"/>
        <end position="171"/>
    </location>
</feature>
<evidence type="ECO:0000313" key="13">
    <source>
        <dbReference type="Proteomes" id="UP000016646"/>
    </source>
</evidence>
<dbReference type="SUPFAM" id="SSF55200">
    <property type="entry name" value="Translation initiation factor IF3, C-terminal domain"/>
    <property type="match status" value="1"/>
</dbReference>
<dbReference type="Proteomes" id="UP000016646">
    <property type="component" value="Unassembled WGS sequence"/>
</dbReference>
<evidence type="ECO:0000313" key="12">
    <source>
        <dbReference type="Proteomes" id="UP000016412"/>
    </source>
</evidence>
<comment type="subcellular location">
    <subcellularLocation>
        <location evidence="5 7">Cytoplasm</location>
    </subcellularLocation>
</comment>
<evidence type="ECO:0000256" key="2">
    <source>
        <dbReference type="ARBA" id="ARBA00022490"/>
    </source>
</evidence>
<dbReference type="EMBL" id="AVQI01000006">
    <property type="protein sequence ID" value="ERK05018.1"/>
    <property type="molecule type" value="Genomic_DNA"/>
</dbReference>
<feature type="domain" description="Translation initiation factor 3 N-terminal" evidence="9">
    <location>
        <begin position="12"/>
        <end position="80"/>
    </location>
</feature>
<evidence type="ECO:0000256" key="3">
    <source>
        <dbReference type="ARBA" id="ARBA00022540"/>
    </source>
</evidence>
<dbReference type="InterPro" id="IPR019813">
    <property type="entry name" value="Translation_initiation_fac3_CS"/>
</dbReference>
<sequence>MAYTNNNKGLRINEQIRVREIRLIDDEGNQKGIVPTIDALRMARDEDLDLVEVSPNANPPVCKILDFGKYRFEMEKKLRDSKKNQKVLKLKEIRMQPKIGPGDLDTKAKHVQEFLDEGNKVKITIRFRGRELAHTELGYGVLQEVLKRLTSAYVVEKPAAMEGKFMSMTISGKAKTTSEVKSNA</sequence>
<evidence type="ECO:0000313" key="11">
    <source>
        <dbReference type="EMBL" id="ERK05018.1"/>
    </source>
</evidence>
<dbReference type="Proteomes" id="UP000016412">
    <property type="component" value="Unassembled WGS sequence"/>
</dbReference>
<dbReference type="AlphaFoldDB" id="U1GT91"/>
<comment type="function">
    <text evidence="5 7">IF-3 binds to the 30S ribosomal subunit and shifts the equilibrium between 70S ribosomes and their 50S and 30S subunits in favor of the free subunits, thus enhancing the availability of 30S subunits on which protein synthesis initiation begins.</text>
</comment>
<dbReference type="PATRIC" id="fig|1125725.3.peg.931"/>
<keyword evidence="2 5" id="KW-0963">Cytoplasm</keyword>
<dbReference type="PANTHER" id="PTHR10938">
    <property type="entry name" value="TRANSLATION INITIATION FACTOR IF-3"/>
    <property type="match status" value="1"/>
</dbReference>
<gene>
    <name evidence="5" type="primary">infC</name>
    <name evidence="11" type="ORF">HMPREF0860_0676</name>
    <name evidence="10" type="ORF">HMPREF1325_1646</name>
</gene>
<dbReference type="PROSITE" id="PS00938">
    <property type="entry name" value="IF3"/>
    <property type="match status" value="1"/>
</dbReference>
<dbReference type="FunFam" id="3.30.110.10:FF:000001">
    <property type="entry name" value="Translation initiation factor IF-3"/>
    <property type="match status" value="1"/>
</dbReference>
<dbReference type="Gene3D" id="3.30.110.10">
    <property type="entry name" value="Translation initiation factor 3 (IF-3), C-terminal domain"/>
    <property type="match status" value="1"/>
</dbReference>
<keyword evidence="3 5" id="KW-0396">Initiation factor</keyword>
<dbReference type="GO" id="GO:0005829">
    <property type="term" value="C:cytosol"/>
    <property type="evidence" value="ECO:0007669"/>
    <property type="project" value="TreeGrafter"/>
</dbReference>
<proteinExistence type="inferred from homology"/>